<dbReference type="Gene3D" id="3.30.300.30">
    <property type="match status" value="1"/>
</dbReference>
<dbReference type="InterPro" id="IPR042099">
    <property type="entry name" value="ANL_N_sf"/>
</dbReference>
<feature type="domain" description="AMP-binding enzyme C-terminal" evidence="2">
    <location>
        <begin position="476"/>
        <end position="551"/>
    </location>
</feature>
<dbReference type="SUPFAM" id="SSF56801">
    <property type="entry name" value="Acetyl-CoA synthetase-like"/>
    <property type="match status" value="1"/>
</dbReference>
<dbReference type="Pfam" id="PF13193">
    <property type="entry name" value="AMP-binding_C"/>
    <property type="match status" value="1"/>
</dbReference>
<evidence type="ECO:0000259" key="2">
    <source>
        <dbReference type="Pfam" id="PF13193"/>
    </source>
</evidence>
<dbReference type="CDD" id="cd05936">
    <property type="entry name" value="FC-FACS_FadD_like"/>
    <property type="match status" value="1"/>
</dbReference>
<keyword evidence="4" id="KW-1185">Reference proteome</keyword>
<proteinExistence type="predicted"/>
<dbReference type="InterPro" id="IPR045851">
    <property type="entry name" value="AMP-bd_C_sf"/>
</dbReference>
<dbReference type="PROSITE" id="PS00455">
    <property type="entry name" value="AMP_BINDING"/>
    <property type="match status" value="1"/>
</dbReference>
<evidence type="ECO:0000259" key="1">
    <source>
        <dbReference type="Pfam" id="PF00501"/>
    </source>
</evidence>
<dbReference type="Pfam" id="PF00501">
    <property type="entry name" value="AMP-binding"/>
    <property type="match status" value="1"/>
</dbReference>
<dbReference type="InterPro" id="IPR025110">
    <property type="entry name" value="AMP-bd_C"/>
</dbReference>
<sequence length="567" mass="62940">MEFWPKGMPRTIDYPVIPVGEIIKGSAHRFGNKTAIIYKEKEFSYQSLYEEALKFANALKDNGFKKGDVIAIHMPNCPQYAIAYYGILLSGATFSPANPLLPPKDLAYQLNDCGAKAVVTWEQTAPNIKKVLLDTKLELAIVTGDTELTNEGIMDVSDEDGNWVSFNKFKEQGEAKELTIDINPKEDLAHIAYTGGTTGPSKGVLISHYNVVVNVIQFNSWRSGHLPNATENGLMMEVPDSVNIDEYPSKMGKDRLINLTPWFHAMGTVGYMNNPFLSGSTLILHQRFDPGLYLQDAEKYKVTGMGGAPPIYVALVRHPDFHKRDLSSITTISSGAAPLPVELIHLLKNRFPGVIVNEGYGLTEVTMGASSNPSFKSGVRKDGSVGIPVFDTEVKICPLDGSFEALPPREEGEICVKGPQVMRGYYNKPEETAAVLKDGWLRTGDIGYMDEDGFIFIVDRKKDMLIYKGYNVYPRELEELLFKHPSVANAAVVGKPDMEVGEIPKAYVVVKSGEQITEQQLMDHVNEQVIPYKKIRELEFVDEIPVSAAGKVLKRVLRDREKSRSKA</sequence>
<evidence type="ECO:0000313" key="4">
    <source>
        <dbReference type="Proteomes" id="UP000245998"/>
    </source>
</evidence>
<dbReference type="GO" id="GO:0004467">
    <property type="term" value="F:long-chain fatty acid-CoA ligase activity"/>
    <property type="evidence" value="ECO:0007669"/>
    <property type="project" value="TreeGrafter"/>
</dbReference>
<dbReference type="PANTHER" id="PTHR24096:SF391">
    <property type="entry name" value="LONG-CHAIN-FATTY-ACID--COA LIGASE HEIMDALL-RELATED"/>
    <property type="match status" value="1"/>
</dbReference>
<dbReference type="GO" id="GO:0042759">
    <property type="term" value="P:long-chain fatty acid biosynthetic process"/>
    <property type="evidence" value="ECO:0007669"/>
    <property type="project" value="TreeGrafter"/>
</dbReference>
<dbReference type="GO" id="GO:0005737">
    <property type="term" value="C:cytoplasm"/>
    <property type="evidence" value="ECO:0007669"/>
    <property type="project" value="TreeGrafter"/>
</dbReference>
<comment type="caution">
    <text evidence="3">The sequence shown here is derived from an EMBL/GenBank/DDBJ whole genome shotgun (WGS) entry which is preliminary data.</text>
</comment>
<dbReference type="InterPro" id="IPR020845">
    <property type="entry name" value="AMP-binding_CS"/>
</dbReference>
<dbReference type="AlphaFoldDB" id="A0A2U1K876"/>
<reference evidence="3 4" key="1">
    <citation type="submission" date="2018-04" db="EMBL/GenBank/DDBJ databases">
        <title>Camelliibacillus theae gen. nov., sp. nov., isolated from Pu'er tea.</title>
        <authorList>
            <person name="Niu L."/>
        </authorList>
    </citation>
    <scope>NUCLEOTIDE SEQUENCE [LARGE SCALE GENOMIC DNA]</scope>
    <source>
        <strain evidence="3 4">T8</strain>
    </source>
</reference>
<name>A0A2U1K876_9BACI</name>
<evidence type="ECO:0000313" key="3">
    <source>
        <dbReference type="EMBL" id="PWA13303.1"/>
    </source>
</evidence>
<organism evidence="3 4">
    <name type="scientific">Pueribacillus theae</name>
    <dbReference type="NCBI Taxonomy" id="2171751"/>
    <lineage>
        <taxon>Bacteria</taxon>
        <taxon>Bacillati</taxon>
        <taxon>Bacillota</taxon>
        <taxon>Bacilli</taxon>
        <taxon>Bacillales</taxon>
        <taxon>Bacillaceae</taxon>
        <taxon>Pueribacillus</taxon>
    </lineage>
</organism>
<dbReference type="EMBL" id="QCZG01000002">
    <property type="protein sequence ID" value="PWA13303.1"/>
    <property type="molecule type" value="Genomic_DNA"/>
</dbReference>
<dbReference type="InterPro" id="IPR000873">
    <property type="entry name" value="AMP-dep_synth/lig_dom"/>
</dbReference>
<dbReference type="PANTHER" id="PTHR24096">
    <property type="entry name" value="LONG-CHAIN-FATTY-ACID--COA LIGASE"/>
    <property type="match status" value="1"/>
</dbReference>
<accession>A0A2U1K876</accession>
<dbReference type="Proteomes" id="UP000245998">
    <property type="component" value="Unassembled WGS sequence"/>
</dbReference>
<dbReference type="OrthoDB" id="9765680at2"/>
<gene>
    <name evidence="3" type="ORF">DCC39_01590</name>
</gene>
<dbReference type="Gene3D" id="3.40.50.12780">
    <property type="entry name" value="N-terminal domain of ligase-like"/>
    <property type="match status" value="1"/>
</dbReference>
<protein>
    <submittedName>
        <fullName evidence="3">Acyl-CoA synthetase</fullName>
    </submittedName>
</protein>
<feature type="domain" description="AMP-dependent synthetase/ligase" evidence="1">
    <location>
        <begin position="26"/>
        <end position="426"/>
    </location>
</feature>